<dbReference type="EMBL" id="BAAAJX010000016">
    <property type="protein sequence ID" value="GAA1494573.1"/>
    <property type="molecule type" value="Genomic_DNA"/>
</dbReference>
<feature type="domain" description="Imm-5-like" evidence="2">
    <location>
        <begin position="49"/>
        <end position="146"/>
    </location>
</feature>
<organism evidence="3 4">
    <name type="scientific">Curtobacterium herbarum</name>
    <dbReference type="NCBI Taxonomy" id="150122"/>
    <lineage>
        <taxon>Bacteria</taxon>
        <taxon>Bacillati</taxon>
        <taxon>Actinomycetota</taxon>
        <taxon>Actinomycetes</taxon>
        <taxon>Micrococcales</taxon>
        <taxon>Microbacteriaceae</taxon>
        <taxon>Curtobacterium</taxon>
    </lineage>
</organism>
<evidence type="ECO:0000259" key="2">
    <source>
        <dbReference type="Pfam" id="PF21805"/>
    </source>
</evidence>
<dbReference type="Proteomes" id="UP001501742">
    <property type="component" value="Unassembled WGS sequence"/>
</dbReference>
<reference evidence="3 4" key="1">
    <citation type="journal article" date="2019" name="Int. J. Syst. Evol. Microbiol.">
        <title>The Global Catalogue of Microorganisms (GCM) 10K type strain sequencing project: providing services to taxonomists for standard genome sequencing and annotation.</title>
        <authorList>
            <consortium name="The Broad Institute Genomics Platform"/>
            <consortium name="The Broad Institute Genome Sequencing Center for Infectious Disease"/>
            <person name="Wu L."/>
            <person name="Ma J."/>
        </authorList>
    </citation>
    <scope>NUCLEOTIDE SEQUENCE [LARGE SCALE GENOMIC DNA]</scope>
    <source>
        <strain evidence="3 4">JCM 12140</strain>
    </source>
</reference>
<keyword evidence="4" id="KW-1185">Reference proteome</keyword>
<name>A0ABN1ZGB2_9MICO</name>
<sequence>MASPQTLDLTDRRVLAAWAADCAERVLPLFERHAPEDGRPRDGRPRDGRPRDGRPRDGIVRTRAFARGEIDAAEMIRRRFETGRAASAVRDPAARAAGFAAGQASGVAHMGAHALGAAAYAVRAAGLGYSGSGADELRWQIGSMSAEVGRALRRLPLLGTDSSGPLGSGLLASGGLAVTIRALQASVVAAP</sequence>
<comment type="caution">
    <text evidence="3">The sequence shown here is derived from an EMBL/GenBank/DDBJ whole genome shotgun (WGS) entry which is preliminary data.</text>
</comment>
<gene>
    <name evidence="3" type="ORF">GCM10009627_29190</name>
</gene>
<proteinExistence type="predicted"/>
<feature type="domain" description="Imm-5-like" evidence="2">
    <location>
        <begin position="6"/>
        <end position="43"/>
    </location>
</feature>
<evidence type="ECO:0000256" key="1">
    <source>
        <dbReference type="SAM" id="MobiDB-lite"/>
    </source>
</evidence>
<dbReference type="RefSeq" id="WP_204607158.1">
    <property type="nucleotide sequence ID" value="NZ_BAAAJX010000016.1"/>
</dbReference>
<dbReference type="InterPro" id="IPR048667">
    <property type="entry name" value="Imm5-like"/>
</dbReference>
<dbReference type="Pfam" id="PF21805">
    <property type="entry name" value="Imm5_like"/>
    <property type="match status" value="2"/>
</dbReference>
<protein>
    <recommendedName>
        <fullName evidence="2">Imm-5-like domain-containing protein</fullName>
    </recommendedName>
</protein>
<accession>A0ABN1ZGB2</accession>
<feature type="region of interest" description="Disordered" evidence="1">
    <location>
        <begin position="33"/>
        <end position="61"/>
    </location>
</feature>
<evidence type="ECO:0000313" key="4">
    <source>
        <dbReference type="Proteomes" id="UP001501742"/>
    </source>
</evidence>
<evidence type="ECO:0000313" key="3">
    <source>
        <dbReference type="EMBL" id="GAA1494573.1"/>
    </source>
</evidence>